<name>A0A812N084_9DINO</name>
<feature type="compositionally biased region" description="Basic and acidic residues" evidence="2">
    <location>
        <begin position="2553"/>
        <end position="2563"/>
    </location>
</feature>
<feature type="region of interest" description="Disordered" evidence="2">
    <location>
        <begin position="1454"/>
        <end position="1478"/>
    </location>
</feature>
<organism evidence="3 4">
    <name type="scientific">Symbiodinium natans</name>
    <dbReference type="NCBI Taxonomy" id="878477"/>
    <lineage>
        <taxon>Eukaryota</taxon>
        <taxon>Sar</taxon>
        <taxon>Alveolata</taxon>
        <taxon>Dinophyceae</taxon>
        <taxon>Suessiales</taxon>
        <taxon>Symbiodiniaceae</taxon>
        <taxon>Symbiodinium</taxon>
    </lineage>
</organism>
<feature type="region of interest" description="Disordered" evidence="2">
    <location>
        <begin position="1380"/>
        <end position="1399"/>
    </location>
</feature>
<feature type="compositionally biased region" description="Basic and acidic residues" evidence="2">
    <location>
        <begin position="1815"/>
        <end position="1825"/>
    </location>
</feature>
<dbReference type="PANTHER" id="PTHR31516:SF17">
    <property type="entry name" value="STABILIZER OF AXONEMAL MICROTUBULES 2"/>
    <property type="match status" value="1"/>
</dbReference>
<dbReference type="GO" id="GO:0005856">
    <property type="term" value="C:cytoskeleton"/>
    <property type="evidence" value="ECO:0007669"/>
    <property type="project" value="TreeGrafter"/>
</dbReference>
<feature type="region of interest" description="Disordered" evidence="2">
    <location>
        <begin position="600"/>
        <end position="643"/>
    </location>
</feature>
<comment type="caution">
    <text evidence="3">The sequence shown here is derived from an EMBL/GenBank/DDBJ whole genome shotgun (WGS) entry which is preliminary data.</text>
</comment>
<accession>A0A812N084</accession>
<keyword evidence="4" id="KW-1185">Reference proteome</keyword>
<dbReference type="EMBL" id="CAJNDS010001824">
    <property type="protein sequence ID" value="CAE7282189.1"/>
    <property type="molecule type" value="Genomic_DNA"/>
</dbReference>
<feature type="compositionally biased region" description="Basic and acidic residues" evidence="2">
    <location>
        <begin position="723"/>
        <end position="749"/>
    </location>
</feature>
<feature type="region of interest" description="Disordered" evidence="2">
    <location>
        <begin position="717"/>
        <end position="831"/>
    </location>
</feature>
<evidence type="ECO:0000313" key="4">
    <source>
        <dbReference type="Proteomes" id="UP000604046"/>
    </source>
</evidence>
<gene>
    <name evidence="3" type="ORF">SNAT2548_LOCUS14957</name>
</gene>
<feature type="compositionally biased region" description="Basic and acidic residues" evidence="2">
    <location>
        <begin position="603"/>
        <end position="628"/>
    </location>
</feature>
<dbReference type="OrthoDB" id="10267887at2759"/>
<evidence type="ECO:0000256" key="1">
    <source>
        <dbReference type="ARBA" id="ARBA00008738"/>
    </source>
</evidence>
<feature type="compositionally biased region" description="Basic residues" evidence="2">
    <location>
        <begin position="809"/>
        <end position="825"/>
    </location>
</feature>
<dbReference type="PANTHER" id="PTHR31516">
    <property type="entry name" value="STABILIZER OF AXONEMAL MICROTUBULES 2"/>
    <property type="match status" value="1"/>
</dbReference>
<comment type="similarity">
    <text evidence="1">Belongs to the FAM154 family.</text>
</comment>
<reference evidence="3" key="1">
    <citation type="submission" date="2021-02" db="EMBL/GenBank/DDBJ databases">
        <authorList>
            <person name="Dougan E. K."/>
            <person name="Rhodes N."/>
            <person name="Thang M."/>
            <person name="Chan C."/>
        </authorList>
    </citation>
    <scope>NUCLEOTIDE SEQUENCE</scope>
</reference>
<feature type="region of interest" description="Disordered" evidence="2">
    <location>
        <begin position="362"/>
        <end position="403"/>
    </location>
</feature>
<feature type="region of interest" description="Disordered" evidence="2">
    <location>
        <begin position="2336"/>
        <end position="2410"/>
    </location>
</feature>
<feature type="region of interest" description="Disordered" evidence="2">
    <location>
        <begin position="663"/>
        <end position="686"/>
    </location>
</feature>
<feature type="compositionally biased region" description="Basic and acidic residues" evidence="2">
    <location>
        <begin position="366"/>
        <end position="391"/>
    </location>
</feature>
<feature type="compositionally biased region" description="Basic and acidic residues" evidence="2">
    <location>
        <begin position="2399"/>
        <end position="2409"/>
    </location>
</feature>
<feature type="region of interest" description="Disordered" evidence="2">
    <location>
        <begin position="1666"/>
        <end position="1685"/>
    </location>
</feature>
<feature type="compositionally biased region" description="Basic and acidic residues" evidence="2">
    <location>
        <begin position="2611"/>
        <end position="2628"/>
    </location>
</feature>
<sequence>MIASDFAPSSLAVLHSDGPRPPIGTRDDIRLKDQKFPAPDVLTSPGPARFQWDRDNASRICFDRPYMQFGGESSTHADYKPPPLPTLQNASCRDLVQRADRVEEPFPQFRFESRESESHGRFKAPPLDAYRTAASETDMRLDAVCMWSVVMMRGIKLTNSTSESTTQAEYKAPPPDAVKASFVNYPVPSIPAPRQTSFEGQSSAHCDYRPPPLDAFRQRSEFHAATGSREAQPKIPFLGVSSTHADYAAPPASAFADHASSADLPVRQSIVPNLVHPSARLEPVSTTHHDFQPPSLELLRQALLQTGIEEPPSALPRPKFEGESCAHRDFKPPPSVIPVFRTSATQGAPGVQELLQPAEFAASESTTHHDYRAPPLESRHPPDSVSDERCPMPRTRFQGESTTQADYKAPPLDAMKLSMADCQGPTALASDSSAKFEGQSRTHADFQPPPLEALRLPNASLPVVCSELQPKIPFLGVSSTHADYAAPPASAFADHASSADLPVRQSIVPDLVHPSARLEPVSTTHHDFQPPSLELLRQALLQTGIEETPSALPRPKFEGESCAHRDFKPPPSVIPVFRTSATQGAPGVQELLQPTGFAASESTTHHDYRAPPLESRHPPDSVSDERCPMPRTRFQGESTTQADYKAPPLDAMKLSMADCQGPTALASDSSAKFEGQSRTHADFQPPPLESLMLSLKAEVTGLEEDASKLTSVHSASFEGVSTTHHDFPRPPMEAYRREPSKHGRDHQDIFSDPPPLQNLWEWLSSAEQHTGPEPEPQQAKHVHKAKQDSSSQTGYDHQVHAAGAGQHGAGHHGAGHHGAGHHGAGHHGAETETGQRAVVRFEGESSMQLHYQAPPLDALRSTTADIRSRQEEMQHSSVRAARFEGESTAHRDFQAHSVHGLSDVQRTSLDERSFVNSLPFEGESSMRAHYQAPPPEALRITSCDAQSQRHIELQHASGQAAKFEGESTAHSHFRAYPGEAMQFVEPSTRSESAGPAAPFEGESSMRAHYKAPPMDALMAFVDVRSRHGDLQHSSVEAAKFEGESTSHRDFQAHAVHGLSDVQHMSLDDRSLVNNLPFEGESSMRAHYQAPPPEALRITSCDAQSQRHIELQHASGQAAKFEGESTAHSHFRAYPGEAMQFVEPSTRSESAGPAAPFEGESSMRAHYKAPPMDALMAFVDVRSRHGDLQHSSVEAAKFEGESTSHRDFQAHAVHGLSDVQHMSLDDRSLVNNLPFEGESSMRAHYQAPPPEALRITSCDAQSQRQIELQHASGQAAKFEGESAAHSDFRAYPREAMQFAEPSTRSESVGPAAAFEGESSMRAHYKPPPLDALVASMDVRSRHGDLQHSSVEAAKFEGESTAHRDFQAPAPQDLSDVQCKSLDDRSLGNNLPFEGESSMRAHYQPPPLEALRITSCDAQQRQLELQHASGQAAKFEGESTAHSDFRAYPREAMQFVEPSTRSESVGPAAPFEGESSMRAQYKPPPLDALMASMDVRSRHGDLQHSSVEAAKFEGESTAHRDFQAPAPQDLSDVQCKSLDDRSLVNALPFEGESSMRAHYQPPPLEALRITSCDAQQRQLELQHASGQAAKFEGESTAHSDFRAYPREAMQFVEPSTRSESVGPAAPFEGESSMRAQYKPPPLDALMASMDVRSRHGDLQHSSVEAAKFEGESTAHRDFQAPAPQDLSDVQRKSLDDRSLVNILPFEGESSMRAHYQAPPPEALRITPGDVQPRQLEAVKFEGESTAHSDFRAYPREAMQFAEPSTRSESVGPAAAFEGESSMRAHYKPPPLDALVASMDVRSRHGDLQHSSVEAAKFEGESTAHRDFQAPAPQDLSDVQRKSLDDRSLVNNLPFEGESSMRAHYQPPPLEALRIKSCEAQQSRLELQHASGQAAKFEGESTAHSDFRAYPREAMQFVEPSTRSESVGPAAPFEGESSMRAHYRAPPLDALKTSVDAPLRQGAVHPVDTAKFEGESTARRDYQAHAVQDLPGVHRTSLEERSLVNNLPFEGESSMRAHYQAPPPEALRGTPCDVQPRQLEAVKFEGESTAHSDFRAYPREALQFVEPSARSESVGPAAPFEGESSMRAHYRAPPLDALKTAFCKETGAPQADLCHNSQQVPFMGESTTHHDYQAPALPMLLGVPRAHQAAKADFSVPFKGESSMRAHYQPPPPEAFLPRAWPTTDVNSELRTSFDGESSMRAHYQAPSPEALRSAACQQPTAGMPSVRNSPKFEGESTAHRDFKAPALQALLHAGSTAAPLEGALHQEPSAACGRDGPAVETLLQILASGDGLAGDAKETRKMTDVPQGPEEPTTQGFKVPSLDKLRAILHEAEACCASETQQNPKPLSTWPAEKSVPGHPGGAPDLRRPAGRASSSDVPRAVRGRMRPEANFQASMAPEPRAFDGADRPPERGPAIEAQASLADCARRGAHALRPCPPAFAQQPLPGVRSASQPARKRPSEAPRGAQAHHCEVPTDVALAFDGEGLGLSLQRRDSLDSSLQGSPPGGGVGLHKALGVSRLYRLMQGEAGAYVPQFVPSPSFCVRPHKLAVLEGESSCRSDYRPPPREAAASTRPAGCASERSTSDKAIPSCSSRRHRSADARLPSMRSASSHDQLDPYREPSKESERSEMRGTPPAGDSNMQQS</sequence>
<dbReference type="GO" id="GO:0008017">
    <property type="term" value="F:microtubule binding"/>
    <property type="evidence" value="ECO:0007669"/>
    <property type="project" value="InterPro"/>
</dbReference>
<dbReference type="InterPro" id="IPR033336">
    <property type="entry name" value="SAXO1/2"/>
</dbReference>
<evidence type="ECO:0000313" key="3">
    <source>
        <dbReference type="EMBL" id="CAE7282189.1"/>
    </source>
</evidence>
<evidence type="ECO:0000256" key="2">
    <source>
        <dbReference type="SAM" id="MobiDB-lite"/>
    </source>
</evidence>
<feature type="compositionally biased region" description="Basic and acidic residues" evidence="2">
    <location>
        <begin position="1666"/>
        <end position="1676"/>
    </location>
</feature>
<feature type="region of interest" description="Disordered" evidence="2">
    <location>
        <begin position="1610"/>
        <end position="1634"/>
    </location>
</feature>
<proteinExistence type="inferred from homology"/>
<feature type="region of interest" description="Disordered" evidence="2">
    <location>
        <begin position="2553"/>
        <end position="2642"/>
    </location>
</feature>
<feature type="region of interest" description="Disordered" evidence="2">
    <location>
        <begin position="2288"/>
        <end position="2315"/>
    </location>
</feature>
<feature type="region of interest" description="Disordered" evidence="2">
    <location>
        <begin position="2435"/>
        <end position="2468"/>
    </location>
</feature>
<feature type="region of interest" description="Disordered" evidence="2">
    <location>
        <begin position="426"/>
        <end position="445"/>
    </location>
</feature>
<feature type="region of interest" description="Disordered" evidence="2">
    <location>
        <begin position="1"/>
        <end position="28"/>
    </location>
</feature>
<dbReference type="Proteomes" id="UP000604046">
    <property type="component" value="Unassembled WGS sequence"/>
</dbReference>
<protein>
    <submittedName>
        <fullName evidence="3">Uncharacterized protein</fullName>
    </submittedName>
</protein>
<feature type="region of interest" description="Disordered" evidence="2">
    <location>
        <begin position="1815"/>
        <end position="1842"/>
    </location>
</feature>